<accession>A0A1I0E9M4</accession>
<dbReference type="SUPFAM" id="SSF53850">
    <property type="entry name" value="Periplasmic binding protein-like II"/>
    <property type="match status" value="1"/>
</dbReference>
<keyword evidence="3" id="KW-1185">Reference proteome</keyword>
<protein>
    <recommendedName>
        <fullName evidence="4">Solute-binding protein family 3/N-terminal domain-containing protein</fullName>
    </recommendedName>
</protein>
<sequence>MWAKSIILSLLVASPGAALAESADPPGELRFASIADLPSTTLAVQLLSAAYDDLGIDVTAREVPSRRALMMASIGQLDGDLFRIAEVADRYPNLIRVPYPLLEGKLHAVSKFPDNRLLAGKGDWRPRVAVRRGVLIAEQTADDLNMIPVHADSYQQMQAMLDWGRVDLALVSSIEGISPLQNERWDHLYILPEPVTRFTLYHYLHRRHAKLAEPLANALEQLDRSGEKAGIADRLQKTFNVADTRSEKDSARE</sequence>
<dbReference type="RefSeq" id="WP_091851638.1">
    <property type="nucleotide sequence ID" value="NZ_FOHZ01000009.1"/>
</dbReference>
<evidence type="ECO:0000313" key="2">
    <source>
        <dbReference type="EMBL" id="SET41806.1"/>
    </source>
</evidence>
<organism evidence="2 3">
    <name type="scientific">Marinobacter segnicrescens</name>
    <dbReference type="NCBI Taxonomy" id="430453"/>
    <lineage>
        <taxon>Bacteria</taxon>
        <taxon>Pseudomonadati</taxon>
        <taxon>Pseudomonadota</taxon>
        <taxon>Gammaproteobacteria</taxon>
        <taxon>Pseudomonadales</taxon>
        <taxon>Marinobacteraceae</taxon>
        <taxon>Marinobacter</taxon>
    </lineage>
</organism>
<evidence type="ECO:0008006" key="4">
    <source>
        <dbReference type="Google" id="ProtNLM"/>
    </source>
</evidence>
<feature type="chain" id="PRO_5011446411" description="Solute-binding protein family 3/N-terminal domain-containing protein" evidence="1">
    <location>
        <begin position="21"/>
        <end position="253"/>
    </location>
</feature>
<dbReference type="AlphaFoldDB" id="A0A1I0E9M4"/>
<dbReference type="STRING" id="430453.SAMN04487962_10968"/>
<evidence type="ECO:0000256" key="1">
    <source>
        <dbReference type="SAM" id="SignalP"/>
    </source>
</evidence>
<dbReference type="OrthoDB" id="6838256at2"/>
<proteinExistence type="predicted"/>
<dbReference type="EMBL" id="FOHZ01000009">
    <property type="protein sequence ID" value="SET41806.1"/>
    <property type="molecule type" value="Genomic_DNA"/>
</dbReference>
<dbReference type="Gene3D" id="3.40.190.10">
    <property type="entry name" value="Periplasmic binding protein-like II"/>
    <property type="match status" value="2"/>
</dbReference>
<evidence type="ECO:0000313" key="3">
    <source>
        <dbReference type="Proteomes" id="UP000198762"/>
    </source>
</evidence>
<dbReference type="Proteomes" id="UP000198762">
    <property type="component" value="Unassembled WGS sequence"/>
</dbReference>
<keyword evidence="1" id="KW-0732">Signal</keyword>
<gene>
    <name evidence="2" type="ORF">SAMN04487962_10968</name>
</gene>
<name>A0A1I0E9M4_9GAMM</name>
<reference evidence="3" key="1">
    <citation type="submission" date="2016-10" db="EMBL/GenBank/DDBJ databases">
        <authorList>
            <person name="Varghese N."/>
            <person name="Submissions S."/>
        </authorList>
    </citation>
    <scope>NUCLEOTIDE SEQUENCE [LARGE SCALE GENOMIC DNA]</scope>
    <source>
        <strain evidence="3">CGMCC 1.6489</strain>
    </source>
</reference>
<feature type="signal peptide" evidence="1">
    <location>
        <begin position="1"/>
        <end position="20"/>
    </location>
</feature>